<dbReference type="InterPro" id="IPR003141">
    <property type="entry name" value="Pol/His_phosphatase_N"/>
</dbReference>
<dbReference type="GO" id="GO:0008408">
    <property type="term" value="F:3'-5' exonuclease activity"/>
    <property type="evidence" value="ECO:0007669"/>
    <property type="project" value="InterPro"/>
</dbReference>
<dbReference type="Gene3D" id="1.10.150.870">
    <property type="match status" value="1"/>
</dbReference>
<dbReference type="InterPro" id="IPR011708">
    <property type="entry name" value="DNA_pol3_alpha_NTPase_dom"/>
</dbReference>
<feature type="domain" description="Polymerase/histidinol phosphatase N-terminal" evidence="9">
    <location>
        <begin position="4"/>
        <end position="71"/>
    </location>
</feature>
<dbReference type="InterPro" id="IPR041931">
    <property type="entry name" value="DNA_pol3_alpha_thumb_dom"/>
</dbReference>
<dbReference type="InterPro" id="IPR004805">
    <property type="entry name" value="DnaE2/DnaE/PolC"/>
</dbReference>
<keyword evidence="5" id="KW-0548">Nucleotidyltransferase</keyword>
<comment type="subcellular location">
    <subcellularLocation>
        <location evidence="1">Cytoplasm</location>
    </subcellularLocation>
</comment>
<comment type="catalytic activity">
    <reaction evidence="8">
        <text>DNA(n) + a 2'-deoxyribonucleoside 5'-triphosphate = DNA(n+1) + diphosphate</text>
        <dbReference type="Rhea" id="RHEA:22508"/>
        <dbReference type="Rhea" id="RHEA-COMP:17339"/>
        <dbReference type="Rhea" id="RHEA-COMP:17340"/>
        <dbReference type="ChEBI" id="CHEBI:33019"/>
        <dbReference type="ChEBI" id="CHEBI:61560"/>
        <dbReference type="ChEBI" id="CHEBI:173112"/>
        <dbReference type="EC" id="2.7.7.7"/>
    </reaction>
</comment>
<dbReference type="InterPro" id="IPR016195">
    <property type="entry name" value="Pol/histidinol_Pase-like"/>
</dbReference>
<dbReference type="CDD" id="cd12113">
    <property type="entry name" value="PHP_PolIIIA_DnaE3"/>
    <property type="match status" value="1"/>
</dbReference>
<sequence length="1073" mass="120893">MKFVHLHTHSHYSLLDGLSRIDELVAKAKEMRMEALAITDHGVMYGAIEFYKKAKKAGIKPILGCELYVAENSMHDKRPNIDDKRYHLIVLAENNIGYKNLIKLVSAAHLEGFYYKPRVDKNLLKKHSEGLIGLSACLGGELSKVLLSGHHQKAKKVALEYEDIFGKGNFFIELQQHPHIEDQNKVTPQLIQLAKELGIPMVATQDSHYTHADDAHAHDVLLAVQTGNKLDDTDRLSMKEDNFSLLHSQEMYEKFKTLGEDVVREAFENTNKIAERCNLEIELGKTKLPPFPLPENYKDANEYLKKLVYDGLAVRYGSTEITDEINNRLEYELKIISQTGFASYFLIVQDFINWAKKNGIIVGPGRGSAAGSIVTYLLGITNIDPLKYNLLFERFLNPERVSMPDIDIDFDDARRNEVLKYVADKYGHDHVAQVITFGTMAARGSIRDAGRALGYSYDFCDKIAKMIPLNPNQGKSSLKKAVEVVDELKQAYNLNLDVKKLVDAASRLEGVARHSSTHACAVVITPEPLTEYLPLQRGTNENDIITQYEMHAIGDDLGLLKMDFLGLANLTIIENTLKEIKRNHGIDINIDSLPLDDKKTFKLLQTAKTTGVFQLESSGMKRYLKTLKPTTIEDIIVMISLYRPGPLETGMVEEYIERKHGRKKISYLHPLMEPILNNTYGIIVYQEQLMQIANILAKFTLPQGYTLIKAVGKKIKSLLDEQREKLIEGMVNNNINRVTAEKVWDFIEPFARYGFNKSHAACYALIGYQTAYLKANYPTEFMAAFMNSETGDVERIAVLIEECKDMGIEVLSPSINESYEKFAVITANDKPSIRFGLTAVKNVGENVVSTIIRERVNTGLFKTAEGFVSRIQNKDLNKKSLESLIKCGALDSMGERNTLLHNLEQLLNHARDKQKHSSNGQISLFGTSTETELPPLKLVVAEPAKSWEKLLWEKELLGLYVSDHPLNTYQAELKLENVIPIKSITVNTPGSVKIGGVVTKINKIVTKTGKPMMFSWIEDLTSKIEVVIFPNVLERNPDIWKENNIVIARGRINDRDGVLKLLCDEVKPLALSV</sequence>
<keyword evidence="7" id="KW-0239">DNA-directed DNA polymerase</keyword>
<dbReference type="GO" id="GO:0003887">
    <property type="term" value="F:DNA-directed DNA polymerase activity"/>
    <property type="evidence" value="ECO:0007669"/>
    <property type="project" value="UniProtKB-KW"/>
</dbReference>
<evidence type="ECO:0000256" key="5">
    <source>
        <dbReference type="ARBA" id="ARBA00022695"/>
    </source>
</evidence>
<evidence type="ECO:0000313" key="10">
    <source>
        <dbReference type="EMBL" id="OGM99328.1"/>
    </source>
</evidence>
<gene>
    <name evidence="10" type="ORF">A2817_02915</name>
</gene>
<dbReference type="Gene3D" id="1.10.10.1600">
    <property type="entry name" value="Bacterial DNA polymerase III alpha subunit, thumb domain"/>
    <property type="match status" value="1"/>
</dbReference>
<dbReference type="PANTHER" id="PTHR32294">
    <property type="entry name" value="DNA POLYMERASE III SUBUNIT ALPHA"/>
    <property type="match status" value="1"/>
</dbReference>
<name>A0A1F8EGX8_9BACT</name>
<dbReference type="InterPro" id="IPR029460">
    <property type="entry name" value="DNAPol_HHH"/>
</dbReference>
<organism evidence="10 11">
    <name type="scientific">Candidatus Yanofskybacteria bacterium RIFCSPHIGHO2_01_FULL_39_8b</name>
    <dbReference type="NCBI Taxonomy" id="1802659"/>
    <lineage>
        <taxon>Bacteria</taxon>
        <taxon>Candidatus Yanofskyibacteriota</taxon>
    </lineage>
</organism>
<reference evidence="10 11" key="1">
    <citation type="journal article" date="2016" name="Nat. Commun.">
        <title>Thousands of microbial genomes shed light on interconnected biogeochemical processes in an aquifer system.</title>
        <authorList>
            <person name="Anantharaman K."/>
            <person name="Brown C.T."/>
            <person name="Hug L.A."/>
            <person name="Sharon I."/>
            <person name="Castelle C.J."/>
            <person name="Probst A.J."/>
            <person name="Thomas B.C."/>
            <person name="Singh A."/>
            <person name="Wilkins M.J."/>
            <person name="Karaoz U."/>
            <person name="Brodie E.L."/>
            <person name="Williams K.H."/>
            <person name="Hubbard S.S."/>
            <person name="Banfield J.F."/>
        </authorList>
    </citation>
    <scope>NUCLEOTIDE SEQUENCE [LARGE SCALE GENOMIC DNA]</scope>
</reference>
<evidence type="ECO:0000259" key="9">
    <source>
        <dbReference type="SMART" id="SM00481"/>
    </source>
</evidence>
<dbReference type="NCBIfam" id="TIGR00594">
    <property type="entry name" value="polc"/>
    <property type="match status" value="1"/>
</dbReference>
<dbReference type="Pfam" id="PF14579">
    <property type="entry name" value="HHH_6"/>
    <property type="match status" value="1"/>
</dbReference>
<dbReference type="PANTHER" id="PTHR32294:SF0">
    <property type="entry name" value="DNA POLYMERASE III SUBUNIT ALPHA"/>
    <property type="match status" value="1"/>
</dbReference>
<evidence type="ECO:0000256" key="6">
    <source>
        <dbReference type="ARBA" id="ARBA00022705"/>
    </source>
</evidence>
<dbReference type="InterPro" id="IPR004365">
    <property type="entry name" value="NA-bd_OB_tRNA"/>
</dbReference>
<evidence type="ECO:0000256" key="7">
    <source>
        <dbReference type="ARBA" id="ARBA00022932"/>
    </source>
</evidence>
<comment type="caution">
    <text evidence="10">The sequence shown here is derived from an EMBL/GenBank/DDBJ whole genome shotgun (WGS) entry which is preliminary data.</text>
</comment>
<dbReference type="NCBIfam" id="NF004226">
    <property type="entry name" value="PRK05673.1"/>
    <property type="match status" value="1"/>
</dbReference>
<dbReference type="GO" id="GO:0003676">
    <property type="term" value="F:nucleic acid binding"/>
    <property type="evidence" value="ECO:0007669"/>
    <property type="project" value="InterPro"/>
</dbReference>
<protein>
    <recommendedName>
        <fullName evidence="3">DNA polymerase III subunit alpha</fullName>
        <ecNumber evidence="2">2.7.7.7</ecNumber>
    </recommendedName>
</protein>
<dbReference type="GO" id="GO:0005737">
    <property type="term" value="C:cytoplasm"/>
    <property type="evidence" value="ECO:0007669"/>
    <property type="project" value="UniProtKB-SubCell"/>
</dbReference>
<proteinExistence type="predicted"/>
<dbReference type="Pfam" id="PF17657">
    <property type="entry name" value="DNA_pol3_finger"/>
    <property type="match status" value="1"/>
</dbReference>
<evidence type="ECO:0000313" key="11">
    <source>
        <dbReference type="Proteomes" id="UP000177594"/>
    </source>
</evidence>
<dbReference type="NCBIfam" id="NF005298">
    <property type="entry name" value="PRK06826.1"/>
    <property type="match status" value="1"/>
</dbReference>
<dbReference type="Proteomes" id="UP000177594">
    <property type="component" value="Unassembled WGS sequence"/>
</dbReference>
<dbReference type="InterPro" id="IPR040982">
    <property type="entry name" value="DNA_pol3_finger"/>
</dbReference>
<keyword evidence="4" id="KW-0808">Transferase</keyword>
<dbReference type="Pfam" id="PF02811">
    <property type="entry name" value="PHP"/>
    <property type="match status" value="1"/>
</dbReference>
<evidence type="ECO:0000256" key="1">
    <source>
        <dbReference type="ARBA" id="ARBA00004496"/>
    </source>
</evidence>
<dbReference type="Pfam" id="PF01336">
    <property type="entry name" value="tRNA_anti-codon"/>
    <property type="match status" value="1"/>
</dbReference>
<evidence type="ECO:0000256" key="4">
    <source>
        <dbReference type="ARBA" id="ARBA00022679"/>
    </source>
</evidence>
<dbReference type="EC" id="2.7.7.7" evidence="2"/>
<dbReference type="AlphaFoldDB" id="A0A1F8EGX8"/>
<dbReference type="SUPFAM" id="SSF89550">
    <property type="entry name" value="PHP domain-like"/>
    <property type="match status" value="1"/>
</dbReference>
<evidence type="ECO:0000256" key="2">
    <source>
        <dbReference type="ARBA" id="ARBA00012417"/>
    </source>
</evidence>
<dbReference type="GO" id="GO:0006260">
    <property type="term" value="P:DNA replication"/>
    <property type="evidence" value="ECO:0007669"/>
    <property type="project" value="UniProtKB-KW"/>
</dbReference>
<keyword evidence="6" id="KW-0235">DNA replication</keyword>
<dbReference type="Gene3D" id="3.20.20.140">
    <property type="entry name" value="Metal-dependent hydrolases"/>
    <property type="match status" value="1"/>
</dbReference>
<evidence type="ECO:0000256" key="3">
    <source>
        <dbReference type="ARBA" id="ARBA00019114"/>
    </source>
</evidence>
<evidence type="ECO:0000256" key="8">
    <source>
        <dbReference type="ARBA" id="ARBA00049244"/>
    </source>
</evidence>
<dbReference type="InterPro" id="IPR004013">
    <property type="entry name" value="PHP_dom"/>
</dbReference>
<accession>A0A1F8EGX8</accession>
<dbReference type="SMART" id="SM00481">
    <property type="entry name" value="POLIIIAc"/>
    <property type="match status" value="1"/>
</dbReference>
<dbReference type="CDD" id="cd04485">
    <property type="entry name" value="DnaE_OBF"/>
    <property type="match status" value="1"/>
</dbReference>
<dbReference type="Pfam" id="PF07733">
    <property type="entry name" value="DNA_pol3_alpha"/>
    <property type="match status" value="1"/>
</dbReference>
<dbReference type="EMBL" id="MGIZ01000023">
    <property type="protein sequence ID" value="OGM99328.1"/>
    <property type="molecule type" value="Genomic_DNA"/>
</dbReference>